<accession>A0AAE0U937</accession>
<name>A0AAE0U937_9PEZI</name>
<evidence type="ECO:0000256" key="3">
    <source>
        <dbReference type="ARBA" id="ARBA00011906"/>
    </source>
</evidence>
<evidence type="ECO:0000313" key="13">
    <source>
        <dbReference type="EMBL" id="KAK3395049.1"/>
    </source>
</evidence>
<comment type="similarity">
    <text evidence="2">Belongs to the tyrosinase family.</text>
</comment>
<keyword evidence="8" id="KW-0470">Melanin biosynthesis</keyword>
<keyword evidence="7" id="KW-0503">Monooxygenase</keyword>
<dbReference type="PANTHER" id="PTHR11474:SF76">
    <property type="entry name" value="SHKT DOMAIN-CONTAINING PROTEIN"/>
    <property type="match status" value="1"/>
</dbReference>
<keyword evidence="11" id="KW-0732">Signal</keyword>
<sequence length="459" mass="50764">MRFSSAALLGLAPWQVVQSHAETLASQYTGESAAAYQAAAQTLRWPYWDWAVSVESAALPPATTAPTFEINTPTGPVTMRNPLYSYKFQNYPFQDPDFTSSILSNFNETKRSVDFSEDSDAPNDFAAANQALQSNQPQLKDQVYSVFTQSPLFESMSSTASRGPSFESPHNSVHTDIGGFNFSRVAHMQYVPWSSFDPLFWLHHTNVDRHFAMWQAIYYNNTMFNSTQNGRALFGTASGPIDASSPLKPFTKADGTFYSSRDVTSTRTFGYTYPGVNDWALSPEDLSKQVIAQVNTLYGRQLKTTVAAAAKKRSIVRNRLRDFLKVPELKEYSAAVSVDRANLHLPCTIEFYIADQKAGEFALLAMPTTGVGYSSVPLRRTLEELNFTPLDDPVTVVNMLKKTLRVVVKEADGSETPAASIPSLVVEIEDRSYTPPAAQDQFPKYGSITAHPVNVGDLS</sequence>
<keyword evidence="4" id="KW-0479">Metal-binding</keyword>
<protein>
    <recommendedName>
        <fullName evidence="3">tyrosinase</fullName>
        <ecNumber evidence="3">1.14.18.1</ecNumber>
    </recommendedName>
</protein>
<evidence type="ECO:0000256" key="10">
    <source>
        <dbReference type="ARBA" id="ARBA00048881"/>
    </source>
</evidence>
<gene>
    <name evidence="13" type="ORF">B0H63DRAFT_533541</name>
</gene>
<dbReference type="Proteomes" id="UP001285441">
    <property type="component" value="Unassembled WGS sequence"/>
</dbReference>
<evidence type="ECO:0000256" key="11">
    <source>
        <dbReference type="SAM" id="SignalP"/>
    </source>
</evidence>
<evidence type="ECO:0000313" key="14">
    <source>
        <dbReference type="Proteomes" id="UP001285441"/>
    </source>
</evidence>
<reference evidence="13" key="2">
    <citation type="submission" date="2023-06" db="EMBL/GenBank/DDBJ databases">
        <authorList>
            <consortium name="Lawrence Berkeley National Laboratory"/>
            <person name="Haridas S."/>
            <person name="Hensen N."/>
            <person name="Bonometti L."/>
            <person name="Westerberg I."/>
            <person name="Brannstrom I.O."/>
            <person name="Guillou S."/>
            <person name="Cros-Aarteil S."/>
            <person name="Calhoun S."/>
            <person name="Kuo A."/>
            <person name="Mondo S."/>
            <person name="Pangilinan J."/>
            <person name="Riley R."/>
            <person name="LaButti K."/>
            <person name="Andreopoulos B."/>
            <person name="Lipzen A."/>
            <person name="Chen C."/>
            <person name="Yanf M."/>
            <person name="Daum C."/>
            <person name="Ng V."/>
            <person name="Clum A."/>
            <person name="Steindorff A."/>
            <person name="Ohm R."/>
            <person name="Martin F."/>
            <person name="Silar P."/>
            <person name="Natvig D."/>
            <person name="Lalanne C."/>
            <person name="Gautier V."/>
            <person name="Ament-velasquez S.L."/>
            <person name="Kruys A."/>
            <person name="Hutchinson M.I."/>
            <person name="Powell A.J."/>
            <person name="Barry K."/>
            <person name="Miller A.N."/>
            <person name="Grigoriev I.V."/>
            <person name="Debuchy R."/>
            <person name="Gladieux P."/>
            <person name="Thoren M.H."/>
            <person name="Johannesson H."/>
        </authorList>
    </citation>
    <scope>NUCLEOTIDE SEQUENCE</scope>
    <source>
        <strain evidence="13">CBS 232.78</strain>
    </source>
</reference>
<dbReference type="PROSITE" id="PS00498">
    <property type="entry name" value="TYROSINASE_2"/>
    <property type="match status" value="1"/>
</dbReference>
<comment type="cofactor">
    <cofactor evidence="1">
        <name>Cu(2+)</name>
        <dbReference type="ChEBI" id="CHEBI:29036"/>
    </cofactor>
</comment>
<evidence type="ECO:0000259" key="12">
    <source>
        <dbReference type="PROSITE" id="PS00498"/>
    </source>
</evidence>
<dbReference type="EC" id="1.14.18.1" evidence="3"/>
<evidence type="ECO:0000256" key="6">
    <source>
        <dbReference type="ARBA" id="ARBA00023008"/>
    </source>
</evidence>
<evidence type="ECO:0000256" key="8">
    <source>
        <dbReference type="ARBA" id="ARBA00023101"/>
    </source>
</evidence>
<evidence type="ECO:0000256" key="5">
    <source>
        <dbReference type="ARBA" id="ARBA00023002"/>
    </source>
</evidence>
<feature type="signal peptide" evidence="11">
    <location>
        <begin position="1"/>
        <end position="19"/>
    </location>
</feature>
<dbReference type="InterPro" id="IPR008922">
    <property type="entry name" value="Di-copper_centre_dom_sf"/>
</dbReference>
<feature type="domain" description="Tyrosinase copper-binding" evidence="12">
    <location>
        <begin position="197"/>
        <end position="208"/>
    </location>
</feature>
<comment type="catalytic activity">
    <reaction evidence="9">
        <text>2 L-dopa + O2 = 2 L-dopaquinone + 2 H2O</text>
        <dbReference type="Rhea" id="RHEA:34287"/>
        <dbReference type="ChEBI" id="CHEBI:15377"/>
        <dbReference type="ChEBI" id="CHEBI:15379"/>
        <dbReference type="ChEBI" id="CHEBI:57504"/>
        <dbReference type="ChEBI" id="CHEBI:57924"/>
        <dbReference type="EC" id="1.14.18.1"/>
    </reaction>
</comment>
<evidence type="ECO:0000256" key="7">
    <source>
        <dbReference type="ARBA" id="ARBA00023033"/>
    </source>
</evidence>
<dbReference type="PANTHER" id="PTHR11474">
    <property type="entry name" value="TYROSINASE FAMILY MEMBER"/>
    <property type="match status" value="1"/>
</dbReference>
<evidence type="ECO:0000256" key="1">
    <source>
        <dbReference type="ARBA" id="ARBA00001973"/>
    </source>
</evidence>
<organism evidence="13 14">
    <name type="scientific">Podospora didyma</name>
    <dbReference type="NCBI Taxonomy" id="330526"/>
    <lineage>
        <taxon>Eukaryota</taxon>
        <taxon>Fungi</taxon>
        <taxon>Dikarya</taxon>
        <taxon>Ascomycota</taxon>
        <taxon>Pezizomycotina</taxon>
        <taxon>Sordariomycetes</taxon>
        <taxon>Sordariomycetidae</taxon>
        <taxon>Sordariales</taxon>
        <taxon>Podosporaceae</taxon>
        <taxon>Podospora</taxon>
    </lineage>
</organism>
<comment type="caution">
    <text evidence="13">The sequence shown here is derived from an EMBL/GenBank/DDBJ whole genome shotgun (WGS) entry which is preliminary data.</text>
</comment>
<feature type="chain" id="PRO_5041995851" description="tyrosinase" evidence="11">
    <location>
        <begin position="20"/>
        <end position="459"/>
    </location>
</feature>
<dbReference type="AlphaFoldDB" id="A0AAE0U937"/>
<reference evidence="13" key="1">
    <citation type="journal article" date="2023" name="Mol. Phylogenet. Evol.">
        <title>Genome-scale phylogeny and comparative genomics of the fungal order Sordariales.</title>
        <authorList>
            <person name="Hensen N."/>
            <person name="Bonometti L."/>
            <person name="Westerberg I."/>
            <person name="Brannstrom I.O."/>
            <person name="Guillou S."/>
            <person name="Cros-Aarteil S."/>
            <person name="Calhoun S."/>
            <person name="Haridas S."/>
            <person name="Kuo A."/>
            <person name="Mondo S."/>
            <person name="Pangilinan J."/>
            <person name="Riley R."/>
            <person name="LaButti K."/>
            <person name="Andreopoulos B."/>
            <person name="Lipzen A."/>
            <person name="Chen C."/>
            <person name="Yan M."/>
            <person name="Daum C."/>
            <person name="Ng V."/>
            <person name="Clum A."/>
            <person name="Steindorff A."/>
            <person name="Ohm R.A."/>
            <person name="Martin F."/>
            <person name="Silar P."/>
            <person name="Natvig D.O."/>
            <person name="Lalanne C."/>
            <person name="Gautier V."/>
            <person name="Ament-Velasquez S.L."/>
            <person name="Kruys A."/>
            <person name="Hutchinson M.I."/>
            <person name="Powell A.J."/>
            <person name="Barry K."/>
            <person name="Miller A.N."/>
            <person name="Grigoriev I.V."/>
            <person name="Debuchy R."/>
            <person name="Gladieux P."/>
            <person name="Hiltunen Thoren M."/>
            <person name="Johannesson H."/>
        </authorList>
    </citation>
    <scope>NUCLEOTIDE SEQUENCE</scope>
    <source>
        <strain evidence="13">CBS 232.78</strain>
    </source>
</reference>
<keyword evidence="6" id="KW-0186">Copper</keyword>
<dbReference type="SUPFAM" id="SSF48056">
    <property type="entry name" value="Di-copper centre-containing domain"/>
    <property type="match status" value="1"/>
</dbReference>
<dbReference type="Pfam" id="PF00264">
    <property type="entry name" value="Tyrosinase"/>
    <property type="match status" value="1"/>
</dbReference>
<keyword evidence="14" id="KW-1185">Reference proteome</keyword>
<dbReference type="PRINTS" id="PR00092">
    <property type="entry name" value="TYROSINASE"/>
</dbReference>
<dbReference type="GO" id="GO:0042438">
    <property type="term" value="P:melanin biosynthetic process"/>
    <property type="evidence" value="ECO:0007669"/>
    <property type="project" value="UniProtKB-KW"/>
</dbReference>
<dbReference type="GO" id="GO:0004503">
    <property type="term" value="F:tyrosinase activity"/>
    <property type="evidence" value="ECO:0007669"/>
    <property type="project" value="UniProtKB-EC"/>
</dbReference>
<comment type="catalytic activity">
    <reaction evidence="10">
        <text>L-tyrosine + O2 = L-dopaquinone + H2O</text>
        <dbReference type="Rhea" id="RHEA:18117"/>
        <dbReference type="ChEBI" id="CHEBI:15377"/>
        <dbReference type="ChEBI" id="CHEBI:15379"/>
        <dbReference type="ChEBI" id="CHEBI:57924"/>
        <dbReference type="ChEBI" id="CHEBI:58315"/>
        <dbReference type="EC" id="1.14.18.1"/>
    </reaction>
</comment>
<dbReference type="GO" id="GO:0046872">
    <property type="term" value="F:metal ion binding"/>
    <property type="evidence" value="ECO:0007669"/>
    <property type="project" value="UniProtKB-KW"/>
</dbReference>
<evidence type="ECO:0000256" key="2">
    <source>
        <dbReference type="ARBA" id="ARBA00009928"/>
    </source>
</evidence>
<dbReference type="InterPro" id="IPR002227">
    <property type="entry name" value="Tyrosinase_Cu-bd"/>
</dbReference>
<evidence type="ECO:0000256" key="9">
    <source>
        <dbReference type="ARBA" id="ARBA00048233"/>
    </source>
</evidence>
<dbReference type="EMBL" id="JAULSW010000001">
    <property type="protein sequence ID" value="KAK3395049.1"/>
    <property type="molecule type" value="Genomic_DNA"/>
</dbReference>
<dbReference type="InterPro" id="IPR041640">
    <property type="entry name" value="Tyrosinase_C"/>
</dbReference>
<dbReference type="Pfam" id="PF18132">
    <property type="entry name" value="Tyrosinase_C"/>
    <property type="match status" value="1"/>
</dbReference>
<proteinExistence type="inferred from homology"/>
<evidence type="ECO:0000256" key="4">
    <source>
        <dbReference type="ARBA" id="ARBA00022723"/>
    </source>
</evidence>
<dbReference type="InterPro" id="IPR050316">
    <property type="entry name" value="Tyrosinase/Hemocyanin"/>
</dbReference>
<dbReference type="Gene3D" id="1.10.1280.10">
    <property type="entry name" value="Di-copper center containing domain from catechol oxidase"/>
    <property type="match status" value="1"/>
</dbReference>
<keyword evidence="5" id="KW-0560">Oxidoreductase</keyword>